<keyword evidence="3" id="KW-1185">Reference proteome</keyword>
<dbReference type="Proteomes" id="UP000253940">
    <property type="component" value="Chromosome"/>
</dbReference>
<evidence type="ECO:0000256" key="1">
    <source>
        <dbReference type="SAM" id="SignalP"/>
    </source>
</evidence>
<gene>
    <name evidence="2" type="ORF">HYN46_13770</name>
</gene>
<dbReference type="AlphaFoldDB" id="A0A345P948"/>
<evidence type="ECO:0000313" key="3">
    <source>
        <dbReference type="Proteomes" id="UP000253940"/>
    </source>
</evidence>
<keyword evidence="1" id="KW-0732">Signal</keyword>
<sequence length="144" mass="15793">MKNNLPLLLISTLLLGSLAGCAGSGVNSKLPPPTENADVIISAPPAPGAQDMTIHSAFLKRDALAHKDIQQVLIGVCRDFASFSPDQNFTLSDADQELNSIPAYRYQAPTKKYPPLLADVQRGRYYPLDKDWCKQARRDKKKGL</sequence>
<organism evidence="2 3">
    <name type="scientific">Aquirhabdus parva</name>
    <dbReference type="NCBI Taxonomy" id="2283318"/>
    <lineage>
        <taxon>Bacteria</taxon>
        <taxon>Pseudomonadati</taxon>
        <taxon>Pseudomonadota</taxon>
        <taxon>Gammaproteobacteria</taxon>
        <taxon>Moraxellales</taxon>
        <taxon>Moraxellaceae</taxon>
        <taxon>Aquirhabdus</taxon>
    </lineage>
</organism>
<proteinExistence type="predicted"/>
<dbReference type="RefSeq" id="WP_114899915.1">
    <property type="nucleotide sequence ID" value="NZ_CP031222.1"/>
</dbReference>
<feature type="signal peptide" evidence="1">
    <location>
        <begin position="1"/>
        <end position="22"/>
    </location>
</feature>
<name>A0A345P948_9GAMM</name>
<feature type="chain" id="PRO_5016963977" evidence="1">
    <location>
        <begin position="23"/>
        <end position="144"/>
    </location>
</feature>
<reference evidence="2 3" key="1">
    <citation type="submission" date="2018-07" db="EMBL/GenBank/DDBJ databases">
        <title>Genome sequencing of Moraxellaceae gen. HYN0046.</title>
        <authorList>
            <person name="Kim M."/>
            <person name="Yi H."/>
        </authorList>
    </citation>
    <scope>NUCLEOTIDE SEQUENCE [LARGE SCALE GENOMIC DNA]</scope>
    <source>
        <strain evidence="2 3">HYN0046</strain>
    </source>
</reference>
<accession>A0A345P948</accession>
<protein>
    <submittedName>
        <fullName evidence="2">Uncharacterized protein</fullName>
    </submittedName>
</protein>
<evidence type="ECO:0000313" key="2">
    <source>
        <dbReference type="EMBL" id="AXI03807.1"/>
    </source>
</evidence>
<dbReference type="EMBL" id="CP031222">
    <property type="protein sequence ID" value="AXI03807.1"/>
    <property type="molecule type" value="Genomic_DNA"/>
</dbReference>
<dbReference type="PROSITE" id="PS51257">
    <property type="entry name" value="PROKAR_LIPOPROTEIN"/>
    <property type="match status" value="1"/>
</dbReference>
<dbReference type="KEGG" id="mbah:HYN46_13770"/>